<dbReference type="Gene3D" id="3.40.605.10">
    <property type="entry name" value="Aldehyde Dehydrogenase, Chain A, domain 1"/>
    <property type="match status" value="1"/>
</dbReference>
<keyword evidence="9" id="KW-0472">Membrane</keyword>
<feature type="domain" description="Aldehyde dehydrogenase" evidence="10">
    <location>
        <begin position="4"/>
        <end position="434"/>
    </location>
</feature>
<dbReference type="PROSITE" id="PS00687">
    <property type="entry name" value="ALDEHYDE_DEHYDR_GLU"/>
    <property type="match status" value="1"/>
</dbReference>
<evidence type="ECO:0000256" key="7">
    <source>
        <dbReference type="PROSITE-ProRule" id="PRU10007"/>
    </source>
</evidence>
<reference evidence="11 12" key="1">
    <citation type="journal article" date="2018" name="Front. Microbiol.">
        <title>Genomic and genetic insights into a cosmopolitan fungus, Paecilomyces variotii (Eurotiales).</title>
        <authorList>
            <person name="Urquhart A.S."/>
            <person name="Mondo S.J."/>
            <person name="Makela M.R."/>
            <person name="Hane J.K."/>
            <person name="Wiebenga A."/>
            <person name="He G."/>
            <person name="Mihaltcheva S."/>
            <person name="Pangilinan J."/>
            <person name="Lipzen A."/>
            <person name="Barry K."/>
            <person name="de Vries R.P."/>
            <person name="Grigoriev I.V."/>
            <person name="Idnurm A."/>
        </authorList>
    </citation>
    <scope>NUCLEOTIDE SEQUENCE [LARGE SCALE GENOMIC DNA]</scope>
    <source>
        <strain evidence="11 12">CBS 101075</strain>
    </source>
</reference>
<evidence type="ECO:0000259" key="10">
    <source>
        <dbReference type="Pfam" id="PF00171"/>
    </source>
</evidence>
<keyword evidence="3 5" id="KW-0560">Oxidoreductase</keyword>
<protein>
    <recommendedName>
        <fullName evidence="5">Aldehyde dehydrogenase</fullName>
    </recommendedName>
</protein>
<organism evidence="11 12">
    <name type="scientific">Byssochlamys spectabilis</name>
    <name type="common">Paecilomyces variotii</name>
    <dbReference type="NCBI Taxonomy" id="264951"/>
    <lineage>
        <taxon>Eukaryota</taxon>
        <taxon>Fungi</taxon>
        <taxon>Dikarya</taxon>
        <taxon>Ascomycota</taxon>
        <taxon>Pezizomycotina</taxon>
        <taxon>Eurotiomycetes</taxon>
        <taxon>Eurotiomycetidae</taxon>
        <taxon>Eurotiales</taxon>
        <taxon>Thermoascaceae</taxon>
        <taxon>Paecilomyces</taxon>
    </lineage>
</organism>
<name>A0A443HKJ2_BYSSP</name>
<dbReference type="GO" id="GO:0004029">
    <property type="term" value="F:aldehyde dehydrogenase (NAD+) activity"/>
    <property type="evidence" value="ECO:0007669"/>
    <property type="project" value="TreeGrafter"/>
</dbReference>
<evidence type="ECO:0000256" key="3">
    <source>
        <dbReference type="ARBA" id="ARBA00023002"/>
    </source>
</evidence>
<comment type="caution">
    <text evidence="11">The sequence shown here is derived from an EMBL/GenBank/DDBJ whole genome shotgun (WGS) entry which is preliminary data.</text>
</comment>
<dbReference type="InterPro" id="IPR029510">
    <property type="entry name" value="Ald_DH_CS_GLU"/>
</dbReference>
<dbReference type="AlphaFoldDB" id="A0A443HKJ2"/>
<dbReference type="GO" id="GO:0005737">
    <property type="term" value="C:cytoplasm"/>
    <property type="evidence" value="ECO:0007669"/>
    <property type="project" value="TreeGrafter"/>
</dbReference>
<dbReference type="GeneID" id="39594375"/>
<sequence length="524" mass="58118">MELRYNTKDEILAAHEELRRSFDSHITLDIEFRKHQLKQLSFLLKDNVDALADAIRKDLGRCRFETVFAEIMVTTNSAVEAHQNVDSWAKNESRWAGAVWAFHSPTVRKEPKGTVLVIGAWNYPISVQIGPMISAIAAGNTAILKPSEVAAHFASLLADLWPKYMDPRMTRVINGGVEETGQLLDLRWEHILYTGNGRVGKIVAEKAAQWLCPTTLELGGKSPVFVDESADLKITAHRILWAKSVNCGQTCIAPDYIICTPGVQSKLIKEFEIAYGEFWPNGPKSSPDYARIVNERQFGRLNNILETTKGSIVIGGERDASIKFMEPTILKDTPRGDISMSDEIFGPILPIITVKDMDEGCSFVNSRDQPLALYVFGNKKVTEEIARKTRSGALVQGDLMLHFCVESLPFGGTGPSGYSSLHGKAGFDTFSHARATMNAPASGILGWIVEKLMSPRYPPYTDGNLAKLSLLAGRKLPFKRPPQSYRGAPTGKMTRFFNSTTVLILFLAFLYRLYGGQALAFLLR</sequence>
<dbReference type="InterPro" id="IPR012394">
    <property type="entry name" value="Aldehyde_DH_NAD(P)"/>
</dbReference>
<keyword evidence="4" id="KW-0520">NAD</keyword>
<feature type="active site" evidence="6">
    <location>
        <position position="251"/>
    </location>
</feature>
<dbReference type="STRING" id="264951.A0A443HKJ2"/>
<evidence type="ECO:0000256" key="1">
    <source>
        <dbReference type="ARBA" id="ARBA00009986"/>
    </source>
</evidence>
<keyword evidence="2" id="KW-0125">Carotenoid biosynthesis</keyword>
<evidence type="ECO:0000256" key="2">
    <source>
        <dbReference type="ARBA" id="ARBA00022746"/>
    </source>
</evidence>
<dbReference type="GO" id="GO:0016117">
    <property type="term" value="P:carotenoid biosynthetic process"/>
    <property type="evidence" value="ECO:0007669"/>
    <property type="project" value="UniProtKB-KW"/>
</dbReference>
<evidence type="ECO:0000313" key="12">
    <source>
        <dbReference type="Proteomes" id="UP000283841"/>
    </source>
</evidence>
<dbReference type="InterPro" id="IPR016161">
    <property type="entry name" value="Ald_DH/histidinol_DH"/>
</dbReference>
<dbReference type="PANTHER" id="PTHR43570">
    <property type="entry name" value="ALDEHYDE DEHYDROGENASE"/>
    <property type="match status" value="1"/>
</dbReference>
<evidence type="ECO:0000256" key="6">
    <source>
        <dbReference type="PIRSR" id="PIRSR036492-1"/>
    </source>
</evidence>
<dbReference type="SUPFAM" id="SSF53720">
    <property type="entry name" value="ALDH-like"/>
    <property type="match status" value="1"/>
</dbReference>
<dbReference type="Pfam" id="PF00171">
    <property type="entry name" value="Aldedh"/>
    <property type="match status" value="1"/>
</dbReference>
<dbReference type="EMBL" id="RCNU01000014">
    <property type="protein sequence ID" value="RWQ92266.1"/>
    <property type="molecule type" value="Genomic_DNA"/>
</dbReference>
<comment type="similarity">
    <text evidence="1 5 8">Belongs to the aldehyde dehydrogenase family.</text>
</comment>
<dbReference type="Gene3D" id="3.40.309.10">
    <property type="entry name" value="Aldehyde Dehydrogenase, Chain A, domain 2"/>
    <property type="match status" value="1"/>
</dbReference>
<dbReference type="VEuPathDB" id="FungiDB:C8Q69DRAFT_108972"/>
<keyword evidence="9" id="KW-0812">Transmembrane</keyword>
<feature type="active site" evidence="6 7">
    <location>
        <position position="217"/>
    </location>
</feature>
<dbReference type="Proteomes" id="UP000283841">
    <property type="component" value="Unassembled WGS sequence"/>
</dbReference>
<dbReference type="InterPro" id="IPR016162">
    <property type="entry name" value="Ald_DH_N"/>
</dbReference>
<accession>A0A443HKJ2</accession>
<evidence type="ECO:0000313" key="11">
    <source>
        <dbReference type="EMBL" id="RWQ92266.1"/>
    </source>
</evidence>
<dbReference type="InterPro" id="IPR016163">
    <property type="entry name" value="Ald_DH_C"/>
</dbReference>
<keyword evidence="12" id="KW-1185">Reference proteome</keyword>
<proteinExistence type="inferred from homology"/>
<feature type="transmembrane region" description="Helical" evidence="9">
    <location>
        <begin position="496"/>
        <end position="514"/>
    </location>
</feature>
<dbReference type="FunFam" id="3.40.309.10:FF:000025">
    <property type="entry name" value="Aldehyde dehydrogenase"/>
    <property type="match status" value="1"/>
</dbReference>
<gene>
    <name evidence="11" type="ORF">C8Q69DRAFT_108972</name>
</gene>
<dbReference type="CDD" id="cd07135">
    <property type="entry name" value="ALDH_F14-YMR110C"/>
    <property type="match status" value="1"/>
</dbReference>
<keyword evidence="9" id="KW-1133">Transmembrane helix</keyword>
<evidence type="ECO:0000256" key="8">
    <source>
        <dbReference type="RuleBase" id="RU003345"/>
    </source>
</evidence>
<dbReference type="PANTHER" id="PTHR43570:SF16">
    <property type="entry name" value="ALDEHYDE DEHYDROGENASE TYPE III, ISOFORM Q"/>
    <property type="match status" value="1"/>
</dbReference>
<dbReference type="InterPro" id="IPR015590">
    <property type="entry name" value="Aldehyde_DH_dom"/>
</dbReference>
<evidence type="ECO:0000256" key="9">
    <source>
        <dbReference type="SAM" id="Phobius"/>
    </source>
</evidence>
<dbReference type="FunFam" id="3.40.605.10:FF:000004">
    <property type="entry name" value="Aldehyde dehydrogenase"/>
    <property type="match status" value="1"/>
</dbReference>
<evidence type="ECO:0000256" key="4">
    <source>
        <dbReference type="ARBA" id="ARBA00023027"/>
    </source>
</evidence>
<evidence type="ECO:0000256" key="5">
    <source>
        <dbReference type="PIRNR" id="PIRNR036492"/>
    </source>
</evidence>
<dbReference type="RefSeq" id="XP_028481911.1">
    <property type="nucleotide sequence ID" value="XM_028625098.1"/>
</dbReference>
<dbReference type="GO" id="GO:0006081">
    <property type="term" value="P:aldehyde metabolic process"/>
    <property type="evidence" value="ECO:0007669"/>
    <property type="project" value="InterPro"/>
</dbReference>
<dbReference type="PIRSF" id="PIRSF036492">
    <property type="entry name" value="ALDH"/>
    <property type="match status" value="1"/>
</dbReference>